<name>A0ACC0YES5_9ROSI</name>
<dbReference type="Proteomes" id="UP001163603">
    <property type="component" value="Chromosome 7"/>
</dbReference>
<accession>A0ACC0YES5</accession>
<sequence length="473" mass="54620">MASFKNFLSTLGQFSRTLSSSSSCPLSNPGSHILLISLLLLSILLLSASRTNHSPAILVSVIASRIRIVANYISPFSSISSSNTCLVLDCKSNCTISSVTVIERPHKISRNDQESYNLIENLSSCDIFNGNWVVDDFEPLYQPGSCPYIDDAFNCFKNGRPDSYYLRYKWKPRECHIPRFDGRKMLRMLRGKRLVFVGDSLNRNMWESLVCALRESLKDKSTLYEVSGRRQFRTQGFYSFIFRDYNCSIDFIKSPFLVQESKISDRIGKRRDTLRLDMIQGPSSKYYDADIIIFNTDHWWTHHKTFKGINYFQEGSHVYNRLEVTEAYTKALKTWAQWVDANVDSNRTRVFFRGYSAPHFTKGQWNTGGRCDAEAQLITNENYMAHYPWMMKILESVIAEMKTPVFYLNITKMSDYRQDGHPSIYRQMEIPRSPGMIQDCSHWCLPGVPDSWNQLLYATLLVSHYGLPSKSKK</sequence>
<evidence type="ECO:0000313" key="1">
    <source>
        <dbReference type="EMBL" id="KAJ0035331.1"/>
    </source>
</evidence>
<organism evidence="1 2">
    <name type="scientific">Pistacia integerrima</name>
    <dbReference type="NCBI Taxonomy" id="434235"/>
    <lineage>
        <taxon>Eukaryota</taxon>
        <taxon>Viridiplantae</taxon>
        <taxon>Streptophyta</taxon>
        <taxon>Embryophyta</taxon>
        <taxon>Tracheophyta</taxon>
        <taxon>Spermatophyta</taxon>
        <taxon>Magnoliopsida</taxon>
        <taxon>eudicotyledons</taxon>
        <taxon>Gunneridae</taxon>
        <taxon>Pentapetalae</taxon>
        <taxon>rosids</taxon>
        <taxon>malvids</taxon>
        <taxon>Sapindales</taxon>
        <taxon>Anacardiaceae</taxon>
        <taxon>Pistacia</taxon>
    </lineage>
</organism>
<dbReference type="EMBL" id="CM047742">
    <property type="protein sequence ID" value="KAJ0035331.1"/>
    <property type="molecule type" value="Genomic_DNA"/>
</dbReference>
<gene>
    <name evidence="1" type="ORF">Pint_24396</name>
</gene>
<protein>
    <submittedName>
        <fullName evidence="1">Uncharacterized protein</fullName>
    </submittedName>
</protein>
<evidence type="ECO:0000313" key="2">
    <source>
        <dbReference type="Proteomes" id="UP001163603"/>
    </source>
</evidence>
<proteinExistence type="predicted"/>
<comment type="caution">
    <text evidence="1">The sequence shown here is derived from an EMBL/GenBank/DDBJ whole genome shotgun (WGS) entry which is preliminary data.</text>
</comment>
<reference evidence="2" key="1">
    <citation type="journal article" date="2023" name="G3 (Bethesda)">
        <title>Genome assembly and association tests identify interacting loci associated with vigor, precocity, and sex in interspecific pistachio rootstocks.</title>
        <authorList>
            <person name="Palmer W."/>
            <person name="Jacygrad E."/>
            <person name="Sagayaradj S."/>
            <person name="Cavanaugh K."/>
            <person name="Han R."/>
            <person name="Bertier L."/>
            <person name="Beede B."/>
            <person name="Kafkas S."/>
            <person name="Golino D."/>
            <person name="Preece J."/>
            <person name="Michelmore R."/>
        </authorList>
    </citation>
    <scope>NUCLEOTIDE SEQUENCE [LARGE SCALE GENOMIC DNA]</scope>
</reference>
<keyword evidence="2" id="KW-1185">Reference proteome</keyword>